<feature type="region of interest" description="Disordered" evidence="2">
    <location>
        <begin position="475"/>
        <end position="497"/>
    </location>
</feature>
<comment type="caution">
    <text evidence="4">The sequence shown here is derived from an EMBL/GenBank/DDBJ whole genome shotgun (WGS) entry which is preliminary data.</text>
</comment>
<evidence type="ECO:0000259" key="3">
    <source>
        <dbReference type="Pfam" id="PF06381"/>
    </source>
</evidence>
<dbReference type="Pfam" id="PF06381">
    <property type="entry name" value="Phage_portal_3"/>
    <property type="match status" value="1"/>
</dbReference>
<organism evidence="4">
    <name type="scientific">marine sediment metagenome</name>
    <dbReference type="NCBI Taxonomy" id="412755"/>
    <lineage>
        <taxon>unclassified sequences</taxon>
        <taxon>metagenomes</taxon>
        <taxon>ecological metagenomes</taxon>
    </lineage>
</organism>
<evidence type="ECO:0000256" key="2">
    <source>
        <dbReference type="SAM" id="MobiDB-lite"/>
    </source>
</evidence>
<evidence type="ECO:0000256" key="1">
    <source>
        <dbReference type="SAM" id="Coils"/>
    </source>
</evidence>
<name>A0A0F9PLL8_9ZZZZ</name>
<reference evidence="4" key="1">
    <citation type="journal article" date="2015" name="Nature">
        <title>Complex archaea that bridge the gap between prokaryotes and eukaryotes.</title>
        <authorList>
            <person name="Spang A."/>
            <person name="Saw J.H."/>
            <person name="Jorgensen S.L."/>
            <person name="Zaremba-Niedzwiedzka K."/>
            <person name="Martijn J."/>
            <person name="Lind A.E."/>
            <person name="van Eijk R."/>
            <person name="Schleper C."/>
            <person name="Guy L."/>
            <person name="Ettema T.J."/>
        </authorList>
    </citation>
    <scope>NUCLEOTIDE SEQUENCE</scope>
</reference>
<dbReference type="AlphaFoldDB" id="A0A0F9PLL8"/>
<feature type="coiled-coil region" evidence="1">
    <location>
        <begin position="439"/>
        <end position="469"/>
    </location>
</feature>
<sequence length="497" mass="56603">MKRTKFSEDHMARVDALVHRQSLLHQTMNAVTSRLDWSARLGITYQGKRKLYQALGYADESELVFSYYWNKYDRDSIAAAVINRPVKATWNGAVMIVEEDGDVKDSKLAKAWKKLNKDLKVKQRLTKVDTLAGIGRYALLLFGFNDVSEPADWEKPAVGKKQLKFIKQIDEPNAVIDTWETDSSNPRFGKPRQYRITITDTTEKGETIKDIRVHHSRVQHVMPPSLTSEVYGTPRLKPIINNLDNLEKILGGDAEMFWRNARPGYTALPKENYAMNPTAITTLETELDKYEHDLRRFIIAEGVDIKALTQIVAEPLSHIDVQIQAISAETGIPKRILIGSERGELSSSQDRDAWLSLINTRMKEEAEPEILRPFVDKCMEHRILPEVESYTVIWEDVFAPSEKDKVEVGSKRAATLKSYSDSVFASEVMPPELFFKFLMGLNEDQLMELEQAREEMEKEEDKAFVEEAVIVEGGIIPPAQTRTRRRTTQPGTSSNGQ</sequence>
<proteinExistence type="predicted"/>
<accession>A0A0F9PLL8</accession>
<dbReference type="InterPro" id="IPR024459">
    <property type="entry name" value="Acb1-like_N"/>
</dbReference>
<evidence type="ECO:0000313" key="4">
    <source>
        <dbReference type="EMBL" id="KKM94157.1"/>
    </source>
</evidence>
<feature type="domain" description="Anti-CBASS protein Acb1-like N-terminal" evidence="3">
    <location>
        <begin position="97"/>
        <end position="415"/>
    </location>
</feature>
<gene>
    <name evidence="4" type="ORF">LCGC14_1201170</name>
</gene>
<dbReference type="EMBL" id="LAZR01006173">
    <property type="protein sequence ID" value="KKM94157.1"/>
    <property type="molecule type" value="Genomic_DNA"/>
</dbReference>
<keyword evidence="1" id="KW-0175">Coiled coil</keyword>
<protein>
    <recommendedName>
        <fullName evidence="3">Anti-CBASS protein Acb1-like N-terminal domain-containing protein</fullName>
    </recommendedName>
</protein>